<comment type="caution">
    <text evidence="1">The sequence shown here is derived from an EMBL/GenBank/DDBJ whole genome shotgun (WGS) entry which is preliminary data.</text>
</comment>
<evidence type="ECO:0000313" key="2">
    <source>
        <dbReference type="Proteomes" id="UP000036027"/>
    </source>
</evidence>
<dbReference type="EMBL" id="JTDO01000002">
    <property type="protein sequence ID" value="KLT73697.1"/>
    <property type="molecule type" value="Genomic_DNA"/>
</dbReference>
<name>A0A0J0YU86_9NEIS</name>
<organism evidence="1 2">
    <name type="scientific">Neisseria arctica</name>
    <dbReference type="NCBI Taxonomy" id="1470200"/>
    <lineage>
        <taxon>Bacteria</taxon>
        <taxon>Pseudomonadati</taxon>
        <taxon>Pseudomonadota</taxon>
        <taxon>Betaproteobacteria</taxon>
        <taxon>Neisseriales</taxon>
        <taxon>Neisseriaceae</taxon>
        <taxon>Neisseria</taxon>
    </lineage>
</organism>
<dbReference type="STRING" id="1470200.PL75_01765"/>
<dbReference type="AlphaFoldDB" id="A0A0J0YU86"/>
<accession>A0A0J0YU86</accession>
<protein>
    <submittedName>
        <fullName evidence="1">Uncharacterized protein</fullName>
    </submittedName>
</protein>
<reference evidence="1 2" key="1">
    <citation type="submission" date="2014-11" db="EMBL/GenBank/DDBJ databases">
        <title>Genome of a novel goose pathogen.</title>
        <authorList>
            <person name="Hansen C.M."/>
            <person name="Hueffer K."/>
            <person name="Choi S.C."/>
        </authorList>
    </citation>
    <scope>NUCLEOTIDE SEQUENCE [LARGE SCALE GENOMIC DNA]</scope>
    <source>
        <strain evidence="1 2">KH1503</strain>
    </source>
</reference>
<gene>
    <name evidence="1" type="ORF">PL75_01765</name>
</gene>
<sequence>MSTLIITVPQMAAGLLSGAMGVFTSYNSFTNQQRDANGNPLDGKPAQINKVNELKNDGRPTSPVIVNSNGLPSSHIMKNFDNVKAADNSTHGLAANHVSSSNISGYGIGDDSVAVKQQYSTAKAVVQTNKSKTSGSTV</sequence>
<dbReference type="PATRIC" id="fig|1470200.3.peg.1155"/>
<keyword evidence="2" id="KW-1185">Reference proteome</keyword>
<evidence type="ECO:0000313" key="1">
    <source>
        <dbReference type="EMBL" id="KLT73697.1"/>
    </source>
</evidence>
<dbReference type="Proteomes" id="UP000036027">
    <property type="component" value="Unassembled WGS sequence"/>
</dbReference>
<proteinExistence type="predicted"/>